<sequence>MNDVLFHGIALTAWVVGNVMLIALGFMAARLYFNAADAESDQEGFSSLRQELKGVTLSLAALSERLTKLELQIGQLRESADKQGSSLGRDSDQKSFKIATKLALQGANVDEIVDLCGLARGEAELIRMLHANNQVSSGSLATGDLPPKRSPRVVDFSGKNSALNPFDE</sequence>
<accession>A0A7U7J226</accession>
<keyword evidence="5" id="KW-1185">Reference proteome</keyword>
<feature type="compositionally biased region" description="Polar residues" evidence="2">
    <location>
        <begin position="158"/>
        <end position="168"/>
    </location>
</feature>
<reference evidence="4 5" key="1">
    <citation type="journal article" date="2014" name="ISME J.">
        <title>Candidatus Competibacter-lineage genomes retrieved from metagenomes reveal functional metabolic diversity.</title>
        <authorList>
            <person name="McIlroy S.J."/>
            <person name="Albertsen M."/>
            <person name="Andresen E.K."/>
            <person name="Saunders A.M."/>
            <person name="Kristiansen R."/>
            <person name="Stokholm-Bjerregaard M."/>
            <person name="Nielsen K.L."/>
            <person name="Nielsen P.H."/>
        </authorList>
    </citation>
    <scope>NUCLEOTIDE SEQUENCE [LARGE SCALE GENOMIC DNA]</scope>
    <source>
        <strain evidence="4 5">Run_B_J11</strain>
    </source>
</reference>
<feature type="transmembrane region" description="Helical" evidence="3">
    <location>
        <begin position="6"/>
        <end position="33"/>
    </location>
</feature>
<evidence type="ECO:0000313" key="4">
    <source>
        <dbReference type="EMBL" id="CDH44533.1"/>
    </source>
</evidence>
<evidence type="ECO:0000256" key="3">
    <source>
        <dbReference type="SAM" id="Phobius"/>
    </source>
</evidence>
<keyword evidence="3" id="KW-0812">Transmembrane</keyword>
<name>A0A7U7J226_9GAMM</name>
<dbReference type="Proteomes" id="UP000019184">
    <property type="component" value="Unassembled WGS sequence"/>
</dbReference>
<comment type="caution">
    <text evidence="4">The sequence shown here is derived from an EMBL/GenBank/DDBJ whole genome shotgun (WGS) entry which is preliminary data.</text>
</comment>
<dbReference type="EMBL" id="CBTK010000081">
    <property type="protein sequence ID" value="CDH44533.1"/>
    <property type="molecule type" value="Genomic_DNA"/>
</dbReference>
<organism evidence="4 5">
    <name type="scientific">Candidatus Contendobacter odensis Run_B_J11</name>
    <dbReference type="NCBI Taxonomy" id="1400861"/>
    <lineage>
        <taxon>Bacteria</taxon>
        <taxon>Pseudomonadati</taxon>
        <taxon>Pseudomonadota</taxon>
        <taxon>Gammaproteobacteria</taxon>
        <taxon>Candidatus Competibacteraceae</taxon>
        <taxon>Candidatus Contendibacter</taxon>
    </lineage>
</organism>
<keyword evidence="3" id="KW-1133">Transmembrane helix</keyword>
<dbReference type="InterPro" id="IPR021244">
    <property type="entry name" value="DUF2802"/>
</dbReference>
<evidence type="ECO:0008006" key="6">
    <source>
        <dbReference type="Google" id="ProtNLM"/>
    </source>
</evidence>
<dbReference type="Pfam" id="PF10975">
    <property type="entry name" value="DUF2802"/>
    <property type="match status" value="1"/>
</dbReference>
<evidence type="ECO:0000256" key="2">
    <source>
        <dbReference type="SAM" id="MobiDB-lite"/>
    </source>
</evidence>
<feature type="region of interest" description="Disordered" evidence="2">
    <location>
        <begin position="136"/>
        <end position="168"/>
    </location>
</feature>
<dbReference type="RefSeq" id="WP_051497529.1">
    <property type="nucleotide sequence ID" value="NZ_CBTK010000081.1"/>
</dbReference>
<gene>
    <name evidence="4" type="ORF">BN874_1710011</name>
</gene>
<dbReference type="AlphaFoldDB" id="A0A7U7J226"/>
<keyword evidence="3" id="KW-0472">Membrane</keyword>
<protein>
    <recommendedName>
        <fullName evidence="6">DUF2802 domain-containing protein</fullName>
    </recommendedName>
</protein>
<evidence type="ECO:0000256" key="1">
    <source>
        <dbReference type="SAM" id="Coils"/>
    </source>
</evidence>
<proteinExistence type="predicted"/>
<evidence type="ECO:0000313" key="5">
    <source>
        <dbReference type="Proteomes" id="UP000019184"/>
    </source>
</evidence>
<keyword evidence="1" id="KW-0175">Coiled coil</keyword>
<feature type="coiled-coil region" evidence="1">
    <location>
        <begin position="52"/>
        <end position="79"/>
    </location>
</feature>